<name>A0A139H845_9PEZI</name>
<dbReference type="OrthoDB" id="10397973at2759"/>
<evidence type="ECO:0000313" key="3">
    <source>
        <dbReference type="Proteomes" id="UP000070133"/>
    </source>
</evidence>
<organism evidence="2 3">
    <name type="scientific">Pseudocercospora eumusae</name>
    <dbReference type="NCBI Taxonomy" id="321146"/>
    <lineage>
        <taxon>Eukaryota</taxon>
        <taxon>Fungi</taxon>
        <taxon>Dikarya</taxon>
        <taxon>Ascomycota</taxon>
        <taxon>Pezizomycotina</taxon>
        <taxon>Dothideomycetes</taxon>
        <taxon>Dothideomycetidae</taxon>
        <taxon>Mycosphaerellales</taxon>
        <taxon>Mycosphaerellaceae</taxon>
        <taxon>Pseudocercospora</taxon>
    </lineage>
</organism>
<proteinExistence type="predicted"/>
<keyword evidence="3" id="KW-1185">Reference proteome</keyword>
<feature type="region of interest" description="Disordered" evidence="1">
    <location>
        <begin position="37"/>
        <end position="67"/>
    </location>
</feature>
<protein>
    <submittedName>
        <fullName evidence="2">Uncharacterized protein</fullName>
    </submittedName>
</protein>
<dbReference type="EMBL" id="LFZN01000109">
    <property type="protein sequence ID" value="KXS98636.1"/>
    <property type="molecule type" value="Genomic_DNA"/>
</dbReference>
<reference evidence="2 3" key="1">
    <citation type="submission" date="2015-07" db="EMBL/GenBank/DDBJ databases">
        <title>Comparative genomics of the Sigatoka disease complex on banana suggests a link between parallel evolutionary changes in Pseudocercospora fijiensis and Pseudocercospora eumusae and increased virulence on the banana host.</title>
        <authorList>
            <person name="Chang T.-C."/>
            <person name="Salvucci A."/>
            <person name="Crous P.W."/>
            <person name="Stergiopoulos I."/>
        </authorList>
    </citation>
    <scope>NUCLEOTIDE SEQUENCE [LARGE SCALE GENOMIC DNA]</scope>
    <source>
        <strain evidence="2 3">CBS 114824</strain>
    </source>
</reference>
<gene>
    <name evidence="2" type="ORF">AC578_10038</name>
</gene>
<accession>A0A139H845</accession>
<comment type="caution">
    <text evidence="2">The sequence shown here is derived from an EMBL/GenBank/DDBJ whole genome shotgun (WGS) entry which is preliminary data.</text>
</comment>
<evidence type="ECO:0000313" key="2">
    <source>
        <dbReference type="EMBL" id="KXS98636.1"/>
    </source>
</evidence>
<evidence type="ECO:0000256" key="1">
    <source>
        <dbReference type="SAM" id="MobiDB-lite"/>
    </source>
</evidence>
<dbReference type="AlphaFoldDB" id="A0A139H845"/>
<dbReference type="Proteomes" id="UP000070133">
    <property type="component" value="Unassembled WGS sequence"/>
</dbReference>
<feature type="compositionally biased region" description="Low complexity" evidence="1">
    <location>
        <begin position="41"/>
        <end position="52"/>
    </location>
</feature>
<sequence length="324" mass="37569">MIPIPKLRCYFCISSDLREDDHNHEPIARAANDHVYRHQNTSSAAVPTTSPSRRGSPRDMTGTGSSTTLVSNESIIVPFANFYIGPTAGPSRLRRLPLGEELENIYDRMTGVSSLGPSWLEDKDYSAMVRVSQKLPSEPFSTWFARLQFRYTLEHLSYHTDDQLDFDRVAFRGWLDSFYTNLAHIDHLEIEIPEASIANARAETIHPSFHNSNPHHNKYHYVHLLRITVIKKRYRIHYCSRGADDHDCQSCSTEQRWRWCWWKASEILRLLISAFGRVGVTLLSLDQPRHVNWFNAEERFNLERLEHRSGITDAKKAERRGYTV</sequence>